<dbReference type="KEGG" id="mcee:MCEL_39520"/>
<gene>
    <name evidence="1" type="ORF">MCEL_39520</name>
</gene>
<dbReference type="STRING" id="1249101.BST21_20390"/>
<dbReference type="OrthoDB" id="4376745at2"/>
<dbReference type="AlphaFoldDB" id="A0A1X0BMM5"/>
<evidence type="ECO:0000313" key="1">
    <source>
        <dbReference type="EMBL" id="BBY45657.1"/>
    </source>
</evidence>
<sequence length="447" mass="46555">MLPSRSRLQSWNPESLLSAASTLRNAGGSIYHGVLALDDRIDRMPEARGWAGEAHNAAADMFRRATSRSSTFKNYADAFAGALEGGSASIGSARRTLLATADDIDSGPLNVTDQWVVMIDPAEMSAQKAAELQMQAQAAQTEVNELLLELDSADERTLQQLVLARLEHGKVFEGLVFGPPGPVPPVPGDDVPNPKDPAGRQFQEAALAQDMATTIRDVEETVDEHGNRITTLTMLDGSTQVTTEYIDQGLPSEQVYAAGTVKLVHTDKNGNFVSETMTTPREDGGSLTEVWYADGTKLTMSETADGVRTGSCWTPGRGEAILPDSFFNDPVPTLAGGVLSGLEVKAGQGIPKLSADVLEGLKGGAKFGGPAVGIASMAYNIVSAETLHEKCVAAWSGGVGLAGGLATTIAVGAVPGVGPLAAMGISTGSGFLFGYVGELVGNVLCPP</sequence>
<protein>
    <submittedName>
        <fullName evidence="1">Uncharacterized protein</fullName>
    </submittedName>
</protein>
<proteinExistence type="predicted"/>
<dbReference type="EMBL" id="AP022591">
    <property type="protein sequence ID" value="BBY45657.1"/>
    <property type="molecule type" value="Genomic_DNA"/>
</dbReference>
<reference evidence="1 2" key="1">
    <citation type="journal article" date="2019" name="Emerg. Microbes Infect.">
        <title>Comprehensive subspecies identification of 175 nontuberculous mycobacteria species based on 7547 genomic profiles.</title>
        <authorList>
            <person name="Matsumoto Y."/>
            <person name="Kinjo T."/>
            <person name="Motooka D."/>
            <person name="Nabeya D."/>
            <person name="Jung N."/>
            <person name="Uechi K."/>
            <person name="Horii T."/>
            <person name="Iida T."/>
            <person name="Fujita J."/>
            <person name="Nakamura S."/>
        </authorList>
    </citation>
    <scope>NUCLEOTIDE SEQUENCE [LARGE SCALE GENOMIC DNA]</scope>
    <source>
        <strain evidence="1 2">JCM 18439</strain>
    </source>
</reference>
<organism evidence="1 2">
    <name type="scientific">Mycolicibacterium celeriflavum</name>
    <name type="common">Mycobacterium celeriflavum</name>
    <dbReference type="NCBI Taxonomy" id="1249101"/>
    <lineage>
        <taxon>Bacteria</taxon>
        <taxon>Bacillati</taxon>
        <taxon>Actinomycetota</taxon>
        <taxon>Actinomycetes</taxon>
        <taxon>Mycobacteriales</taxon>
        <taxon>Mycobacteriaceae</taxon>
        <taxon>Mycolicibacterium</taxon>
    </lineage>
</organism>
<accession>A0A1X0BMM5</accession>
<evidence type="ECO:0000313" key="2">
    <source>
        <dbReference type="Proteomes" id="UP000466431"/>
    </source>
</evidence>
<dbReference type="Proteomes" id="UP000466431">
    <property type="component" value="Chromosome"/>
</dbReference>
<name>A0A1X0BMM5_MYCCF</name>
<keyword evidence="2" id="KW-1185">Reference proteome</keyword>